<evidence type="ECO:0000313" key="3">
    <source>
        <dbReference type="Proteomes" id="UP000270678"/>
    </source>
</evidence>
<feature type="domain" description="Phosphoribulokinase/uridine kinase" evidence="1">
    <location>
        <begin position="19"/>
        <end position="96"/>
    </location>
</feature>
<sequence length="201" mass="23328">MLRKALYTEEELVKLTPIILGIAGGSGSGKSTYCEILVKELKDYQVAVISTDDFYKNDLPKMISPVSNVEYDDFNHPDALDYNKLMEYINNLLSTKNHPEVVILEGIFTLYFEEIREMLDLKIFVDLDSDERMYRRISRNVKTWGMDFEEVATYYLDAAKHREIEFVLRTKNFADLVINGNQLEGISKNIICSWISSMIRK</sequence>
<keyword evidence="3" id="KW-1185">Reference proteome</keyword>
<evidence type="ECO:0000313" key="2">
    <source>
        <dbReference type="EMBL" id="AZS15391.1"/>
    </source>
</evidence>
<organism evidence="2 3">
    <name type="scientific">Paenibacillus lutimineralis</name>
    <dbReference type="NCBI Taxonomy" id="2707005"/>
    <lineage>
        <taxon>Bacteria</taxon>
        <taxon>Bacillati</taxon>
        <taxon>Bacillota</taxon>
        <taxon>Bacilli</taxon>
        <taxon>Bacillales</taxon>
        <taxon>Paenibacillaceae</taxon>
        <taxon>Paenibacillus</taxon>
    </lineage>
</organism>
<dbReference type="KEGG" id="plut:EI981_13575"/>
<dbReference type="InterPro" id="IPR027417">
    <property type="entry name" value="P-loop_NTPase"/>
</dbReference>
<proteinExistence type="predicted"/>
<dbReference type="Proteomes" id="UP000270678">
    <property type="component" value="Chromosome"/>
</dbReference>
<dbReference type="Gene3D" id="3.40.50.300">
    <property type="entry name" value="P-loop containing nucleotide triphosphate hydrolases"/>
    <property type="match status" value="2"/>
</dbReference>
<evidence type="ECO:0000259" key="1">
    <source>
        <dbReference type="Pfam" id="PF00485"/>
    </source>
</evidence>
<dbReference type="PANTHER" id="PTHR10285">
    <property type="entry name" value="URIDINE KINASE"/>
    <property type="match status" value="1"/>
</dbReference>
<feature type="domain" description="Phosphoribulokinase/uridine kinase" evidence="1">
    <location>
        <begin position="97"/>
        <end position="179"/>
    </location>
</feature>
<accession>A0A3Q9I8P6</accession>
<gene>
    <name evidence="2" type="ORF">EI981_13575</name>
</gene>
<dbReference type="GO" id="GO:0016301">
    <property type="term" value="F:kinase activity"/>
    <property type="evidence" value="ECO:0007669"/>
    <property type="project" value="InterPro"/>
</dbReference>
<dbReference type="GO" id="GO:0005524">
    <property type="term" value="F:ATP binding"/>
    <property type="evidence" value="ECO:0007669"/>
    <property type="project" value="InterPro"/>
</dbReference>
<dbReference type="Pfam" id="PF00485">
    <property type="entry name" value="PRK"/>
    <property type="match status" value="2"/>
</dbReference>
<dbReference type="AlphaFoldDB" id="A0A3Q9I8P6"/>
<reference evidence="3" key="1">
    <citation type="submission" date="2018-12" db="EMBL/GenBank/DDBJ databases">
        <title>Complete genome sequence of Paenibacillus sp. MBLB1234.</title>
        <authorList>
            <person name="Nam Y.-D."/>
            <person name="Kang J."/>
            <person name="Chung W.-H."/>
            <person name="Park Y.S."/>
        </authorList>
    </citation>
    <scope>NUCLEOTIDE SEQUENCE [LARGE SCALE GENOMIC DNA]</scope>
    <source>
        <strain evidence="3">MBLB1234</strain>
    </source>
</reference>
<dbReference type="InterPro" id="IPR006083">
    <property type="entry name" value="PRK/URK"/>
</dbReference>
<dbReference type="PRINTS" id="PR00988">
    <property type="entry name" value="URIDINKINASE"/>
</dbReference>
<dbReference type="SUPFAM" id="SSF52540">
    <property type="entry name" value="P-loop containing nucleoside triphosphate hydrolases"/>
    <property type="match status" value="1"/>
</dbReference>
<dbReference type="OrthoDB" id="9777642at2"/>
<protein>
    <recommendedName>
        <fullName evidence="1">Phosphoribulokinase/uridine kinase domain-containing protein</fullName>
    </recommendedName>
</protein>
<dbReference type="EMBL" id="CP034346">
    <property type="protein sequence ID" value="AZS15391.1"/>
    <property type="molecule type" value="Genomic_DNA"/>
</dbReference>
<name>A0A3Q9I8P6_9BACL</name>